<evidence type="ECO:0000259" key="8">
    <source>
        <dbReference type="PROSITE" id="PS50156"/>
    </source>
</evidence>
<dbReference type="EMBL" id="BAABJW010000001">
    <property type="protein sequence ID" value="GAA4801610.1"/>
    <property type="molecule type" value="Genomic_DNA"/>
</dbReference>
<accession>A0ABP9BWR0</accession>
<evidence type="ECO:0000256" key="1">
    <source>
        <dbReference type="ARBA" id="ARBA00004651"/>
    </source>
</evidence>
<keyword evidence="4 7" id="KW-0812">Transmembrane</keyword>
<reference evidence="10" key="1">
    <citation type="journal article" date="2019" name="Int. J. Syst. Evol. Microbiol.">
        <title>The Global Catalogue of Microorganisms (GCM) 10K type strain sequencing project: providing services to taxonomists for standard genome sequencing and annotation.</title>
        <authorList>
            <consortium name="The Broad Institute Genomics Platform"/>
            <consortium name="The Broad Institute Genome Sequencing Center for Infectious Disease"/>
            <person name="Wu L."/>
            <person name="Ma J."/>
        </authorList>
    </citation>
    <scope>NUCLEOTIDE SEQUENCE [LARGE SCALE GENOMIC DNA]</scope>
    <source>
        <strain evidence="10">JCM 18325</strain>
    </source>
</reference>
<feature type="transmembrane region" description="Helical" evidence="7">
    <location>
        <begin position="648"/>
        <end position="670"/>
    </location>
</feature>
<dbReference type="Pfam" id="PF03176">
    <property type="entry name" value="MMPL"/>
    <property type="match status" value="2"/>
</dbReference>
<dbReference type="RefSeq" id="WP_345275297.1">
    <property type="nucleotide sequence ID" value="NZ_BAABJW010000001.1"/>
</dbReference>
<feature type="transmembrane region" description="Helical" evidence="7">
    <location>
        <begin position="722"/>
        <end position="745"/>
    </location>
</feature>
<evidence type="ECO:0000256" key="6">
    <source>
        <dbReference type="ARBA" id="ARBA00023136"/>
    </source>
</evidence>
<feature type="transmembrane region" description="Helical" evidence="7">
    <location>
        <begin position="400"/>
        <end position="417"/>
    </location>
</feature>
<dbReference type="SUPFAM" id="SSF82866">
    <property type="entry name" value="Multidrug efflux transporter AcrB transmembrane domain"/>
    <property type="match status" value="2"/>
</dbReference>
<keyword evidence="6 7" id="KW-0472">Membrane</keyword>
<dbReference type="PROSITE" id="PS50156">
    <property type="entry name" value="SSD"/>
    <property type="match status" value="2"/>
</dbReference>
<dbReference type="Gene3D" id="1.20.1640.10">
    <property type="entry name" value="Multidrug efflux transporter AcrB transmembrane domain"/>
    <property type="match status" value="2"/>
</dbReference>
<keyword evidence="5 7" id="KW-1133">Transmembrane helix</keyword>
<feature type="domain" description="SSD" evidence="8">
    <location>
        <begin position="237"/>
        <end position="364"/>
    </location>
</feature>
<feature type="transmembrane region" description="Helical" evidence="7">
    <location>
        <begin position="691"/>
        <end position="716"/>
    </location>
</feature>
<comment type="subcellular location">
    <subcellularLocation>
        <location evidence="1">Cell membrane</location>
        <topology evidence="1">Multi-pass membrane protein</topology>
    </subcellularLocation>
</comment>
<evidence type="ECO:0000313" key="9">
    <source>
        <dbReference type="EMBL" id="GAA4801610.1"/>
    </source>
</evidence>
<proteinExistence type="inferred from homology"/>
<feature type="transmembrane region" description="Helical" evidence="7">
    <location>
        <begin position="622"/>
        <end position="642"/>
    </location>
</feature>
<dbReference type="InterPro" id="IPR004869">
    <property type="entry name" value="MMPL_dom"/>
</dbReference>
<feature type="transmembrane region" description="Helical" evidence="7">
    <location>
        <begin position="235"/>
        <end position="254"/>
    </location>
</feature>
<feature type="domain" description="SSD" evidence="8">
    <location>
        <begin position="580"/>
        <end position="747"/>
    </location>
</feature>
<evidence type="ECO:0000313" key="10">
    <source>
        <dbReference type="Proteomes" id="UP001501433"/>
    </source>
</evidence>
<dbReference type="InterPro" id="IPR050545">
    <property type="entry name" value="Mycobact_MmpL"/>
</dbReference>
<feature type="transmembrane region" description="Helical" evidence="7">
    <location>
        <begin position="212"/>
        <end position="230"/>
    </location>
</feature>
<protein>
    <recommendedName>
        <fullName evidence="8">SSD domain-containing protein</fullName>
    </recommendedName>
</protein>
<organism evidence="9 10">
    <name type="scientific">Litoribaculum gwangyangense</name>
    <dbReference type="NCBI Taxonomy" id="1130722"/>
    <lineage>
        <taxon>Bacteria</taxon>
        <taxon>Pseudomonadati</taxon>
        <taxon>Bacteroidota</taxon>
        <taxon>Flavobacteriia</taxon>
        <taxon>Flavobacteriales</taxon>
        <taxon>Flavobacteriaceae</taxon>
        <taxon>Litoribaculum</taxon>
    </lineage>
</organism>
<evidence type="ECO:0000256" key="2">
    <source>
        <dbReference type="ARBA" id="ARBA00010157"/>
    </source>
</evidence>
<gene>
    <name evidence="9" type="ORF">GCM10023330_04400</name>
</gene>
<keyword evidence="10" id="KW-1185">Reference proteome</keyword>
<feature type="transmembrane region" description="Helical" evidence="7">
    <location>
        <begin position="266"/>
        <end position="287"/>
    </location>
</feature>
<feature type="transmembrane region" description="Helical" evidence="7">
    <location>
        <begin position="314"/>
        <end position="333"/>
    </location>
</feature>
<dbReference type="PANTHER" id="PTHR33406">
    <property type="entry name" value="MEMBRANE PROTEIN MJ1562-RELATED"/>
    <property type="match status" value="1"/>
</dbReference>
<evidence type="ECO:0000256" key="4">
    <source>
        <dbReference type="ARBA" id="ARBA00022692"/>
    </source>
</evidence>
<dbReference type="Proteomes" id="UP001501433">
    <property type="component" value="Unassembled WGS sequence"/>
</dbReference>
<feature type="transmembrane region" description="Helical" evidence="7">
    <location>
        <begin position="339"/>
        <end position="364"/>
    </location>
</feature>
<feature type="transmembrane region" description="Helical" evidence="7">
    <location>
        <begin position="597"/>
        <end position="615"/>
    </location>
</feature>
<evidence type="ECO:0000256" key="5">
    <source>
        <dbReference type="ARBA" id="ARBA00022989"/>
    </source>
</evidence>
<name>A0ABP9BWR0_9FLAO</name>
<comment type="similarity">
    <text evidence="2">Belongs to the resistance-nodulation-cell division (RND) (TC 2.A.6) family. MmpL subfamily.</text>
</comment>
<comment type="caution">
    <text evidence="9">The sequence shown here is derived from an EMBL/GenBank/DDBJ whole genome shotgun (WGS) entry which is preliminary data.</text>
</comment>
<keyword evidence="3" id="KW-1003">Cell membrane</keyword>
<dbReference type="InterPro" id="IPR000731">
    <property type="entry name" value="SSD"/>
</dbReference>
<evidence type="ECO:0000256" key="3">
    <source>
        <dbReference type="ARBA" id="ARBA00022475"/>
    </source>
</evidence>
<sequence length="750" mass="84942">MQKLEQIISLIIKFRISIIVLISVLMAISGYQTINKLRIDNSLSIWFLEDDPSYKAYIDFQEKFGSDEIFIAMLPVENAIGDNEKGQLLKLHKAIDSLQYVNTSFSIAKAKYPIYTNNTIVFDELYNTERSEKGLKNLLSKLPNISTQLVSEDFKNQFFYIQLNPTPTIETKRKDILGEISGIIQQNYDNYYLTGPPVLNEAYSKGIYKESLIFGVLTVLVITLMLVFLLPSKRYLIISLLSVAVPVSLLFGIITSQGYALNMISMLIPTILMVYSVSDVVHIINIYHKEGLVNKSFTKIQLLTMAVRKSFTPCFYTTLTTFVGYFALFLSPLPAFKNMGIFTCIGLVLSFLLVYVITIIGFSFMSLNFKEAKPFIAFKRISQHGFITWLNGFTTQYKNSIIITFTFILIYGIYSVFQVKIDTNSQDLLAEGKEKQDLRIVESQLKGSSRMQLNISTVNGDKILTKDAMSQLEDFQKELEKNPLINAPVSAVNIKSFLEKRTPVLFQTTVSDEKIENTLASVDNSDNSFFKLFSNDFTSAGITISFKDIKTSQLEQLISDIQKDFEATFNIKDYQLKINGFAVVFAQLNNFILQTQFKSFFAAFFVAFICLWFFIRSIKTTFLVLIPNILPLAILAILMSWLDIPLDVTTAMITPIMLGIAMDDTIHLVYKYRKNEVKTETPETRMNNAMRYTGSALFSTTFALVAGFLIIASSATPSVRDFGLLCAVTVAIALITDIFYLPALLKKYDR</sequence>
<evidence type="ECO:0000256" key="7">
    <source>
        <dbReference type="SAM" id="Phobius"/>
    </source>
</evidence>
<dbReference type="PANTHER" id="PTHR33406:SF6">
    <property type="entry name" value="MEMBRANE PROTEIN YDGH-RELATED"/>
    <property type="match status" value="1"/>
</dbReference>
<feature type="transmembrane region" description="Helical" evidence="7">
    <location>
        <begin position="12"/>
        <end position="31"/>
    </location>
</feature>